<feature type="domain" description="SbsA Ig-like" evidence="3">
    <location>
        <begin position="62"/>
        <end position="140"/>
    </location>
</feature>
<evidence type="ECO:0000259" key="3">
    <source>
        <dbReference type="Pfam" id="PF13205"/>
    </source>
</evidence>
<evidence type="ECO:0000256" key="1">
    <source>
        <dbReference type="ARBA" id="ARBA00022729"/>
    </source>
</evidence>
<dbReference type="Pfam" id="PF13205">
    <property type="entry name" value="Big_5"/>
    <property type="match status" value="1"/>
</dbReference>
<dbReference type="InterPro" id="IPR019282">
    <property type="entry name" value="Glycoamylase-like_cons_dom"/>
</dbReference>
<reference evidence="4 5" key="1">
    <citation type="submission" date="2022-10" db="EMBL/GenBank/DDBJ databases">
        <title>Chitinophaga nivalis PC15 sp. nov., isolated from Pyeongchang county, South Korea.</title>
        <authorList>
            <person name="Trinh H.N."/>
        </authorList>
    </citation>
    <scope>NUCLEOTIDE SEQUENCE [LARGE SCALE GENOMIC DNA]</scope>
    <source>
        <strain evidence="4 5">PC14</strain>
    </source>
</reference>
<keyword evidence="1" id="KW-0732">Signal</keyword>
<feature type="domain" description="Glycoamylase-like" evidence="2">
    <location>
        <begin position="329"/>
        <end position="542"/>
    </location>
</feature>
<comment type="caution">
    <text evidence="4">The sequence shown here is derived from an EMBL/GenBank/DDBJ whole genome shotgun (WGS) entry which is preliminary data.</text>
</comment>
<evidence type="ECO:0000313" key="5">
    <source>
        <dbReference type="Proteomes" id="UP001207742"/>
    </source>
</evidence>
<proteinExistence type="predicted"/>
<protein>
    <submittedName>
        <fullName evidence="4">Ig-like domain-containing protein</fullName>
    </submittedName>
</protein>
<keyword evidence="5" id="KW-1185">Reference proteome</keyword>
<dbReference type="PROSITE" id="PS51257">
    <property type="entry name" value="PROKAR_LIPOPROTEIN"/>
    <property type="match status" value="1"/>
</dbReference>
<dbReference type="InterPro" id="IPR032812">
    <property type="entry name" value="SbsA_Ig"/>
</dbReference>
<evidence type="ECO:0000313" key="4">
    <source>
        <dbReference type="EMBL" id="MCW3485438.1"/>
    </source>
</evidence>
<sequence length="558" mass="61355">MKTGYPMITRLLLGVAILAGCGKGKDTATPPPLPAATFSYTALTVDGAPRGFVYEGAGVRPVIRFRFSGKADRSTVPAACAFSSRTGTAIPFSVTYENGDSTVVLQPVSPLAYITRYQVSISTALQSVKKEPLLSGITLQLTTQIDSTDKFPRLSDDALLTLVQQRTFQYFWDFAHPVSGLARERNTSGETVTTGGSGFGLMVLVAGIHRGFITRAAGLARMQQIVGFLQHKAVKYQGAFPHWLHGTTGQVIPFSAKDNGADLVETAFLVQGLLTVRQYFNGNDPTETGLRKDINALCDSVQWNRFQKDGANVLYWHRSPDYNWEMNLPVRGWNEALITYVLAASSRTYPITKAVYDEGWADKGNIRHNGRYYGLALPLGPAFGGPLFFSQYSFLGLNPMGLTDAYADYQTQVLHHTQINYQYCVANPKGMYGYSSDCWGLTASDNPNGYTASSPLNDVGVIAPTAALSAMPYTPAASLRALHFFYYKLGDRIWKTYGFTDAFSLQQAWFADSFLAIDQGPAMIMMENYRSGLLWQLFMSCPEIKSGLHRLGFQSPHV</sequence>
<accession>A0ABT3INB4</accession>
<gene>
    <name evidence="4" type="ORF">OL497_16125</name>
</gene>
<dbReference type="Gene3D" id="1.50.10.140">
    <property type="match status" value="1"/>
</dbReference>
<name>A0ABT3INB4_9BACT</name>
<dbReference type="Proteomes" id="UP001207742">
    <property type="component" value="Unassembled WGS sequence"/>
</dbReference>
<dbReference type="RefSeq" id="WP_264731877.1">
    <property type="nucleotide sequence ID" value="NZ_JAPDNR010000001.1"/>
</dbReference>
<organism evidence="4 5">
    <name type="scientific">Chitinophaga nivalis</name>
    <dbReference type="NCBI Taxonomy" id="2991709"/>
    <lineage>
        <taxon>Bacteria</taxon>
        <taxon>Pseudomonadati</taxon>
        <taxon>Bacteroidota</taxon>
        <taxon>Chitinophagia</taxon>
        <taxon>Chitinophagales</taxon>
        <taxon>Chitinophagaceae</taxon>
        <taxon>Chitinophaga</taxon>
    </lineage>
</organism>
<dbReference type="Pfam" id="PF10091">
    <property type="entry name" value="Glycoamylase"/>
    <property type="match status" value="1"/>
</dbReference>
<dbReference type="EMBL" id="JAPDNS010000002">
    <property type="protein sequence ID" value="MCW3485438.1"/>
    <property type="molecule type" value="Genomic_DNA"/>
</dbReference>
<evidence type="ECO:0000259" key="2">
    <source>
        <dbReference type="Pfam" id="PF10091"/>
    </source>
</evidence>